<organism evidence="3 4">
    <name type="scientific">Ancylostoma caninum</name>
    <name type="common">Dog hookworm</name>
    <dbReference type="NCBI Taxonomy" id="29170"/>
    <lineage>
        <taxon>Eukaryota</taxon>
        <taxon>Metazoa</taxon>
        <taxon>Ecdysozoa</taxon>
        <taxon>Nematoda</taxon>
        <taxon>Chromadorea</taxon>
        <taxon>Rhabditida</taxon>
        <taxon>Rhabditina</taxon>
        <taxon>Rhabditomorpha</taxon>
        <taxon>Strongyloidea</taxon>
        <taxon>Ancylostomatidae</taxon>
        <taxon>Ancylostomatinae</taxon>
        <taxon>Ancylostoma</taxon>
    </lineage>
</organism>
<accession>A0A368GZZ1</accession>
<gene>
    <name evidence="3" type="ORF">ANCCAN_03969</name>
</gene>
<dbReference type="PRINTS" id="PR00700">
    <property type="entry name" value="PRTYPHPHTASE"/>
</dbReference>
<comment type="caution">
    <text evidence="3">The sequence shown here is derived from an EMBL/GenBank/DDBJ whole genome shotgun (WGS) entry which is preliminary data.</text>
</comment>
<evidence type="ECO:0000313" key="4">
    <source>
        <dbReference type="Proteomes" id="UP000252519"/>
    </source>
</evidence>
<feature type="domain" description="Tyrosine specific protein phosphatases" evidence="2">
    <location>
        <begin position="47"/>
        <end position="116"/>
    </location>
</feature>
<keyword evidence="4" id="KW-1185">Reference proteome</keyword>
<protein>
    <submittedName>
        <fullName evidence="3">Protein-tyrosine phosphatase</fullName>
    </submittedName>
</protein>
<dbReference type="Proteomes" id="UP000252519">
    <property type="component" value="Unassembled WGS sequence"/>
</dbReference>
<dbReference type="InterPro" id="IPR003595">
    <property type="entry name" value="Tyr_Pase_cat"/>
</dbReference>
<dbReference type="PROSITE" id="PS50056">
    <property type="entry name" value="TYR_PHOSPHATASE_2"/>
    <property type="match status" value="1"/>
</dbReference>
<proteinExistence type="predicted"/>
<dbReference type="PROSITE" id="PS50055">
    <property type="entry name" value="TYR_PHOSPHATASE_PTP"/>
    <property type="match status" value="1"/>
</dbReference>
<reference evidence="3 4" key="1">
    <citation type="submission" date="2014-10" db="EMBL/GenBank/DDBJ databases">
        <title>Draft genome of the hookworm Ancylostoma caninum.</title>
        <authorList>
            <person name="Mitreva M."/>
        </authorList>
    </citation>
    <scope>NUCLEOTIDE SEQUENCE [LARGE SCALE GENOMIC DNA]</scope>
    <source>
        <strain evidence="3 4">Baltimore</strain>
    </source>
</reference>
<dbReference type="InterPro" id="IPR000242">
    <property type="entry name" value="PTP_cat"/>
</dbReference>
<dbReference type="SUPFAM" id="SSF52799">
    <property type="entry name" value="(Phosphotyrosine protein) phosphatases II"/>
    <property type="match status" value="1"/>
</dbReference>
<dbReference type="PANTHER" id="PTHR46163:SF10">
    <property type="entry name" value="PROTEIN-TYROSINE PHOSPHATASE-RELATED"/>
    <property type="match status" value="1"/>
</dbReference>
<dbReference type="InterPro" id="IPR016130">
    <property type="entry name" value="Tyr_Pase_AS"/>
</dbReference>
<dbReference type="STRING" id="29170.A0A368GZZ1"/>
<name>A0A368GZZ1_ANCCA</name>
<dbReference type="InterPro" id="IPR029021">
    <property type="entry name" value="Prot-tyrosine_phosphatase-like"/>
</dbReference>
<dbReference type="AlphaFoldDB" id="A0A368GZZ1"/>
<dbReference type="Pfam" id="PF00102">
    <property type="entry name" value="Y_phosphatase"/>
    <property type="match status" value="1"/>
</dbReference>
<dbReference type="EMBL" id="JOJR01000028">
    <property type="protein sequence ID" value="RCN49933.1"/>
    <property type="molecule type" value="Genomic_DNA"/>
</dbReference>
<dbReference type="Gene3D" id="3.90.190.10">
    <property type="entry name" value="Protein tyrosine phosphatase superfamily"/>
    <property type="match status" value="1"/>
</dbReference>
<dbReference type="PROSITE" id="PS00383">
    <property type="entry name" value="TYR_PHOSPHATASE_1"/>
    <property type="match status" value="1"/>
</dbReference>
<feature type="domain" description="Tyrosine-protein phosphatase" evidence="1">
    <location>
        <begin position="22"/>
        <end position="125"/>
    </location>
</feature>
<dbReference type="CDD" id="cd00047">
    <property type="entry name" value="PTPc"/>
    <property type="match status" value="1"/>
</dbReference>
<dbReference type="SMART" id="SM00194">
    <property type="entry name" value="PTPc"/>
    <property type="match status" value="1"/>
</dbReference>
<dbReference type="OrthoDB" id="10051650at2759"/>
<evidence type="ECO:0000313" key="3">
    <source>
        <dbReference type="EMBL" id="RCN49933.1"/>
    </source>
</evidence>
<dbReference type="GO" id="GO:0004725">
    <property type="term" value="F:protein tyrosine phosphatase activity"/>
    <property type="evidence" value="ECO:0007669"/>
    <property type="project" value="InterPro"/>
</dbReference>
<evidence type="ECO:0000259" key="1">
    <source>
        <dbReference type="PROSITE" id="PS50055"/>
    </source>
</evidence>
<dbReference type="SMART" id="SM00404">
    <property type="entry name" value="PTPc_motif"/>
    <property type="match status" value="1"/>
</dbReference>
<dbReference type="InterPro" id="IPR052782">
    <property type="entry name" value="Oocyte-zygote_transition_reg"/>
</dbReference>
<sequence>MKGNLAFHHTIFSLTEMSFRGTVAKVHHIASLDWPDHTAPSSPLPAVTMLKLARMLSAGRPITVHCSAGIGRTATFVGIDYASQKIRKDGNISMTDVLKELRHQRLHAIQSPIQYTFLHICILEMFVEEGVVAREGSVLEYYEAYNNMLKKYCKTFPYSKQRMTST</sequence>
<evidence type="ECO:0000259" key="2">
    <source>
        <dbReference type="PROSITE" id="PS50056"/>
    </source>
</evidence>
<dbReference type="InterPro" id="IPR000387">
    <property type="entry name" value="Tyr_Pase_dom"/>
</dbReference>
<dbReference type="PANTHER" id="PTHR46163">
    <property type="entry name" value="TYROSINE-PROTEIN PHOSPHATASE-RELATED"/>
    <property type="match status" value="1"/>
</dbReference>